<evidence type="ECO:0000313" key="5">
    <source>
        <dbReference type="Proteomes" id="UP001183388"/>
    </source>
</evidence>
<feature type="region of interest" description="Disordered" evidence="1">
    <location>
        <begin position="51"/>
        <end position="153"/>
    </location>
</feature>
<keyword evidence="2" id="KW-0472">Membrane</keyword>
<gene>
    <name evidence="4" type="ORF">RM780_03745</name>
</gene>
<evidence type="ECO:0000256" key="2">
    <source>
        <dbReference type="SAM" id="Phobius"/>
    </source>
</evidence>
<feature type="compositionally biased region" description="Basic residues" evidence="1">
    <location>
        <begin position="137"/>
        <end position="152"/>
    </location>
</feature>
<feature type="compositionally biased region" description="Pro residues" evidence="1">
    <location>
        <begin position="273"/>
        <end position="296"/>
    </location>
</feature>
<evidence type="ECO:0000256" key="1">
    <source>
        <dbReference type="SAM" id="MobiDB-lite"/>
    </source>
</evidence>
<feature type="compositionally biased region" description="Basic and acidic residues" evidence="1">
    <location>
        <begin position="310"/>
        <end position="323"/>
    </location>
</feature>
<feature type="compositionally biased region" description="Gly residues" evidence="1">
    <location>
        <begin position="109"/>
        <end position="123"/>
    </location>
</feature>
<dbReference type="InterPro" id="IPR036366">
    <property type="entry name" value="PGBDSf"/>
</dbReference>
<dbReference type="Pfam" id="PF01471">
    <property type="entry name" value="PG_binding_1"/>
    <property type="match status" value="1"/>
</dbReference>
<feature type="transmembrane region" description="Helical" evidence="2">
    <location>
        <begin position="154"/>
        <end position="176"/>
    </location>
</feature>
<dbReference type="InterPro" id="IPR036365">
    <property type="entry name" value="PGBD-like_sf"/>
</dbReference>
<feature type="region of interest" description="Disordered" evidence="1">
    <location>
        <begin position="181"/>
        <end position="323"/>
    </location>
</feature>
<reference evidence="5" key="1">
    <citation type="submission" date="2023-07" db="EMBL/GenBank/DDBJ databases">
        <title>30 novel species of actinomycetes from the DSMZ collection.</title>
        <authorList>
            <person name="Nouioui I."/>
        </authorList>
    </citation>
    <scope>NUCLEOTIDE SEQUENCE [LARGE SCALE GENOMIC DNA]</scope>
    <source>
        <strain evidence="5">DSM 44917</strain>
    </source>
</reference>
<protein>
    <submittedName>
        <fullName evidence="4">Peptidoglycan-binding domain-containing protein</fullName>
    </submittedName>
</protein>
<dbReference type="Gene3D" id="1.10.101.10">
    <property type="entry name" value="PGBD-like superfamily/PGBD"/>
    <property type="match status" value="1"/>
</dbReference>
<dbReference type="EMBL" id="JAVREN010000004">
    <property type="protein sequence ID" value="MDT0306076.1"/>
    <property type="molecule type" value="Genomic_DNA"/>
</dbReference>
<comment type="caution">
    <text evidence="4">The sequence shown here is derived from an EMBL/GenBank/DDBJ whole genome shotgun (WGS) entry which is preliminary data.</text>
</comment>
<keyword evidence="2" id="KW-1133">Transmembrane helix</keyword>
<feature type="domain" description="Peptidoglycan binding-like" evidence="3">
    <location>
        <begin position="317"/>
        <end position="376"/>
    </location>
</feature>
<feature type="region of interest" description="Disordered" evidence="1">
    <location>
        <begin position="362"/>
        <end position="386"/>
    </location>
</feature>
<organism evidence="4 5">
    <name type="scientific">Streptomyces boetiae</name>
    <dbReference type="NCBI Taxonomy" id="3075541"/>
    <lineage>
        <taxon>Bacteria</taxon>
        <taxon>Bacillati</taxon>
        <taxon>Actinomycetota</taxon>
        <taxon>Actinomycetes</taxon>
        <taxon>Kitasatosporales</taxon>
        <taxon>Streptomycetaceae</taxon>
        <taxon>Streptomyces</taxon>
    </lineage>
</organism>
<evidence type="ECO:0000259" key="3">
    <source>
        <dbReference type="Pfam" id="PF01471"/>
    </source>
</evidence>
<keyword evidence="5" id="KW-1185">Reference proteome</keyword>
<dbReference type="InterPro" id="IPR002477">
    <property type="entry name" value="Peptidoglycan-bd-like"/>
</dbReference>
<keyword evidence="2" id="KW-0812">Transmembrane</keyword>
<feature type="compositionally biased region" description="Basic and acidic residues" evidence="1">
    <location>
        <begin position="85"/>
        <end position="108"/>
    </location>
</feature>
<proteinExistence type="predicted"/>
<dbReference type="RefSeq" id="WP_311628999.1">
    <property type="nucleotide sequence ID" value="NZ_JAVREN010000004.1"/>
</dbReference>
<evidence type="ECO:0000313" key="4">
    <source>
        <dbReference type="EMBL" id="MDT0306076.1"/>
    </source>
</evidence>
<sequence>MTDQPECLICGRPALPGGDPSCDCLTHFLSRPVRPPEYGPDPADVARFPLEAHALPGPSGAPPAPAWARGAEDGGAEDGGGSYGDRGHGGEDRAGHGAPHDGAEDRGGDYSGGEEPGAGGPGGTAPEAAPLHGSYRAPHRPPASHRKPRGRTRIAVAAGGAVAAMVGSAALAASLLSGQYGRIDEIPPDDDRDDPSHALPDELPPAPEDGETPNTADTGPREAIPTPGADEEAPEGSGPPPEESASPPADVLQNGGAPTGPGAPEGSGRPAPSTTPPTPSDGPTPPGGEPGNPSPSRPGGEDPDPGGGRPELREGDRGPEVAELQRRLRQLRWVYTGPVTGVYDRGTAEAVTRFQIAYGVEGDPEGVYGPPTRAALENHTTDPPED</sequence>
<name>A0ABU2L3D4_9ACTN</name>
<dbReference type="Proteomes" id="UP001183388">
    <property type="component" value="Unassembled WGS sequence"/>
</dbReference>
<dbReference type="SUPFAM" id="SSF47090">
    <property type="entry name" value="PGBD-like"/>
    <property type="match status" value="1"/>
</dbReference>
<accession>A0ABU2L3D4</accession>